<dbReference type="RefSeq" id="WP_068216398.1">
    <property type="nucleotide sequence ID" value="NZ_CP139724.1"/>
</dbReference>
<dbReference type="Pfam" id="PF13562">
    <property type="entry name" value="NTP_transf_4"/>
    <property type="match status" value="1"/>
</dbReference>
<proteinExistence type="predicted"/>
<dbReference type="Proteomes" id="UP000075606">
    <property type="component" value="Unassembled WGS sequence"/>
</dbReference>
<dbReference type="NCBIfam" id="TIGR03991">
    <property type="entry name" value="alt_bact_glmU"/>
    <property type="match status" value="1"/>
</dbReference>
<dbReference type="InterPro" id="IPR011004">
    <property type="entry name" value="Trimer_LpxA-like_sf"/>
</dbReference>
<keyword evidence="1 3" id="KW-0808">Transferase</keyword>
<dbReference type="EMBL" id="LRPC01000001">
    <property type="protein sequence ID" value="KYG77737.1"/>
    <property type="molecule type" value="Genomic_DNA"/>
</dbReference>
<evidence type="ECO:0000256" key="2">
    <source>
        <dbReference type="ARBA" id="ARBA00023315"/>
    </source>
</evidence>
<reference evidence="3 4" key="1">
    <citation type="submission" date="2016-01" db="EMBL/GenBank/DDBJ databases">
        <title>Genome sequencing of Roseivirga spongicola UST030701-084.</title>
        <authorList>
            <person name="Selvaratnam C."/>
            <person name="Thevarajoo S."/>
            <person name="Goh K.M."/>
            <person name="Ee R."/>
            <person name="Chan K.-G."/>
            <person name="Chong C.S."/>
        </authorList>
    </citation>
    <scope>NUCLEOTIDE SEQUENCE [LARGE SCALE GENOMIC DNA]</scope>
    <source>
        <strain evidence="3 4">UST030701-084</strain>
    </source>
</reference>
<keyword evidence="2" id="KW-0012">Acyltransferase</keyword>
<evidence type="ECO:0000256" key="1">
    <source>
        <dbReference type="ARBA" id="ARBA00022679"/>
    </source>
</evidence>
<dbReference type="GO" id="GO:0016746">
    <property type="term" value="F:acyltransferase activity"/>
    <property type="evidence" value="ECO:0007669"/>
    <property type="project" value="UniProtKB-KW"/>
</dbReference>
<accession>A0A150XG95</accession>
<comment type="caution">
    <text evidence="3">The sequence shown here is derived from an EMBL/GenBank/DDBJ whole genome shotgun (WGS) entry which is preliminary data.</text>
</comment>
<protein>
    <submittedName>
        <fullName evidence="3">Glucose-1-phosphate thymidylyltransferase</fullName>
    </submittedName>
</protein>
<sequence>MDIALFDSPEIRTQLLPFTFTRPVAEIRVGILTITEKWAKRGFNCGFSTQDYLQTKYAKSDASLEINGALCPNSGLVDAIKVLKAGEELVSGDTVLARHSGGGKTIAFSGEFTLIEHTWDIFKENRGEIIADFQLLTAGRTSQEITDPHTIVYGKENLFIEEGASIRAAIINAEGGPVYIGKNAQVHEGAIISGAFALCESAHLNMGAKIKGDTTIGPFSKVGGEIGNSVVFGYSNKGHDGYMGNSVLGEWCNLGADTNTSNLKNNYAMVKLWDYASGRFANTGLQFCGLMMGDHSKCGINTMFNTGTVVGVGANIFGAGYPRNFVPSFSWGGANGFVTFQLRKFAEVAQAVMQRRSKDYDRVEQDIIQHVYNETAQYRIWDKA</sequence>
<dbReference type="PANTHER" id="PTHR43584:SF9">
    <property type="entry name" value="TRANSFERASE HEXAPEPTIDE REPEAT CONTAINING PROTEIN"/>
    <property type="match status" value="1"/>
</dbReference>
<evidence type="ECO:0000313" key="4">
    <source>
        <dbReference type="Proteomes" id="UP000075606"/>
    </source>
</evidence>
<organism evidence="3 4">
    <name type="scientific">Roseivirga spongicola</name>
    <dbReference type="NCBI Taxonomy" id="333140"/>
    <lineage>
        <taxon>Bacteria</taxon>
        <taxon>Pseudomonadati</taxon>
        <taxon>Bacteroidota</taxon>
        <taxon>Cytophagia</taxon>
        <taxon>Cytophagales</taxon>
        <taxon>Roseivirgaceae</taxon>
        <taxon>Roseivirga</taxon>
    </lineage>
</organism>
<dbReference type="InterPro" id="IPR050065">
    <property type="entry name" value="GlmU-like"/>
</dbReference>
<keyword evidence="4" id="KW-1185">Reference proteome</keyword>
<gene>
    <name evidence="3" type="ORF">AWW68_02930</name>
</gene>
<name>A0A150XG95_9BACT</name>
<dbReference type="InterPro" id="IPR023917">
    <property type="entry name" value="Bifunctiontional_GlmU_bac-type"/>
</dbReference>
<dbReference type="Gene3D" id="2.160.10.10">
    <property type="entry name" value="Hexapeptide repeat proteins"/>
    <property type="match status" value="1"/>
</dbReference>
<dbReference type="STRING" id="333140.AWW68_02930"/>
<evidence type="ECO:0000313" key="3">
    <source>
        <dbReference type="EMBL" id="KYG77737.1"/>
    </source>
</evidence>
<dbReference type="PANTHER" id="PTHR43584">
    <property type="entry name" value="NUCLEOTIDYL TRANSFERASE"/>
    <property type="match status" value="1"/>
</dbReference>
<dbReference type="GO" id="GO:0016779">
    <property type="term" value="F:nucleotidyltransferase activity"/>
    <property type="evidence" value="ECO:0007669"/>
    <property type="project" value="UniProtKB-ARBA"/>
</dbReference>
<dbReference type="AlphaFoldDB" id="A0A150XG95"/>
<dbReference type="OrthoDB" id="9784832at2"/>
<dbReference type="SUPFAM" id="SSF51161">
    <property type="entry name" value="Trimeric LpxA-like enzymes"/>
    <property type="match status" value="1"/>
</dbReference>